<evidence type="ECO:0000313" key="3">
    <source>
        <dbReference type="EMBL" id="GAA4855070.1"/>
    </source>
</evidence>
<dbReference type="PANTHER" id="PTHR43798">
    <property type="entry name" value="MONOACYLGLYCEROL LIPASE"/>
    <property type="match status" value="1"/>
</dbReference>
<evidence type="ECO:0000256" key="1">
    <source>
        <dbReference type="SAM" id="MobiDB-lite"/>
    </source>
</evidence>
<dbReference type="InterPro" id="IPR050266">
    <property type="entry name" value="AB_hydrolase_sf"/>
</dbReference>
<dbReference type="EMBL" id="BAABJY010000001">
    <property type="protein sequence ID" value="GAA4855070.1"/>
    <property type="molecule type" value="Genomic_DNA"/>
</dbReference>
<dbReference type="PANTHER" id="PTHR43798:SF5">
    <property type="entry name" value="MONOACYLGLYCEROL LIPASE ABHD6"/>
    <property type="match status" value="1"/>
</dbReference>
<dbReference type="PRINTS" id="PR00111">
    <property type="entry name" value="ABHYDROLASE"/>
</dbReference>
<feature type="domain" description="AB hydrolase-1" evidence="2">
    <location>
        <begin position="68"/>
        <end position="302"/>
    </location>
</feature>
<reference evidence="4" key="1">
    <citation type="journal article" date="2019" name="Int. J. Syst. Evol. Microbiol.">
        <title>The Global Catalogue of Microorganisms (GCM) 10K type strain sequencing project: providing services to taxonomists for standard genome sequencing and annotation.</title>
        <authorList>
            <consortium name="The Broad Institute Genomics Platform"/>
            <consortium name="The Broad Institute Genome Sequencing Center for Infectious Disease"/>
            <person name="Wu L."/>
            <person name="Ma J."/>
        </authorList>
    </citation>
    <scope>NUCLEOTIDE SEQUENCE [LARGE SCALE GENOMIC DNA]</scope>
    <source>
        <strain evidence="4">JCM 18392</strain>
    </source>
</reference>
<dbReference type="InterPro" id="IPR029058">
    <property type="entry name" value="AB_hydrolase_fold"/>
</dbReference>
<dbReference type="InterPro" id="IPR000073">
    <property type="entry name" value="AB_hydrolase_1"/>
</dbReference>
<dbReference type="Gene3D" id="3.40.50.1820">
    <property type="entry name" value="alpha/beta hydrolase"/>
    <property type="match status" value="1"/>
</dbReference>
<protein>
    <recommendedName>
        <fullName evidence="2">AB hydrolase-1 domain-containing protein</fullName>
    </recommendedName>
</protein>
<feature type="compositionally biased region" description="Basic and acidic residues" evidence="1">
    <location>
        <begin position="316"/>
        <end position="325"/>
    </location>
</feature>
<organism evidence="3 4">
    <name type="scientific">Luteimonas vadosa</name>
    <dbReference type="NCBI Taxonomy" id="1165507"/>
    <lineage>
        <taxon>Bacteria</taxon>
        <taxon>Pseudomonadati</taxon>
        <taxon>Pseudomonadota</taxon>
        <taxon>Gammaproteobacteria</taxon>
        <taxon>Lysobacterales</taxon>
        <taxon>Lysobacteraceae</taxon>
        <taxon>Luteimonas</taxon>
    </lineage>
</organism>
<evidence type="ECO:0000259" key="2">
    <source>
        <dbReference type="Pfam" id="PF00561"/>
    </source>
</evidence>
<dbReference type="Pfam" id="PF00561">
    <property type="entry name" value="Abhydrolase_1"/>
    <property type="match status" value="1"/>
</dbReference>
<sequence>MAAGWWLLVGLLVALATAAWWLYRDPYRLIRAEFARQRLVRGFVRREAVIDGCRWVHVEGNARDSGAPTLVMLHGYTGSKENWYRLADALGRRYRLVAPDLPGWGESERVAGAGHGFAAQAGRVAGFLREVAEGPVVLMGHSMGGGIAAVVAARHPDLVSHLVLLDAAGVEFAENRFAREVLDGGNPFAVHDADSLERYLSFLFHRREARPPMPWPAGPALIAHRRQEAAFEQAVLDEIGRGEEQFLPGEEAARIRQPTLLAWGEQDQVIDPGAMGLYAARIPRAQALLVPDAGHMALLEAPEVVAAAVRSLVEGVDRPASKDARAGGSTGPRTEEAP</sequence>
<proteinExistence type="predicted"/>
<evidence type="ECO:0000313" key="4">
    <source>
        <dbReference type="Proteomes" id="UP001501323"/>
    </source>
</evidence>
<accession>A0ABP9DPF3</accession>
<dbReference type="Proteomes" id="UP001501323">
    <property type="component" value="Unassembled WGS sequence"/>
</dbReference>
<keyword evidence="4" id="KW-1185">Reference proteome</keyword>
<dbReference type="SUPFAM" id="SSF53474">
    <property type="entry name" value="alpha/beta-Hydrolases"/>
    <property type="match status" value="1"/>
</dbReference>
<name>A0ABP9DPF3_9GAMM</name>
<gene>
    <name evidence="3" type="ORF">GCM10023332_03320</name>
</gene>
<comment type="caution">
    <text evidence="3">The sequence shown here is derived from an EMBL/GenBank/DDBJ whole genome shotgun (WGS) entry which is preliminary data.</text>
</comment>
<feature type="region of interest" description="Disordered" evidence="1">
    <location>
        <begin position="316"/>
        <end position="338"/>
    </location>
</feature>